<dbReference type="Proteomes" id="UP001066276">
    <property type="component" value="Chromosome 11"/>
</dbReference>
<evidence type="ECO:0000313" key="2">
    <source>
        <dbReference type="EMBL" id="KAJ1094191.1"/>
    </source>
</evidence>
<dbReference type="EMBL" id="JANPWB010000015">
    <property type="protein sequence ID" value="KAJ1094191.1"/>
    <property type="molecule type" value="Genomic_DNA"/>
</dbReference>
<dbReference type="AlphaFoldDB" id="A0AAV7LRK2"/>
<evidence type="ECO:0000256" key="1">
    <source>
        <dbReference type="SAM" id="MobiDB-lite"/>
    </source>
</evidence>
<sequence length="66" mass="7251">MQGAGPNIPVGAGRNRGVEVGTRERRGRQTTERNKTEEETQEDETRETGPGNGRQGEPTRISTLED</sequence>
<keyword evidence="3" id="KW-1185">Reference proteome</keyword>
<proteinExistence type="predicted"/>
<evidence type="ECO:0000313" key="3">
    <source>
        <dbReference type="Proteomes" id="UP001066276"/>
    </source>
</evidence>
<accession>A0AAV7LRK2</accession>
<organism evidence="2 3">
    <name type="scientific">Pleurodeles waltl</name>
    <name type="common">Iberian ribbed newt</name>
    <dbReference type="NCBI Taxonomy" id="8319"/>
    <lineage>
        <taxon>Eukaryota</taxon>
        <taxon>Metazoa</taxon>
        <taxon>Chordata</taxon>
        <taxon>Craniata</taxon>
        <taxon>Vertebrata</taxon>
        <taxon>Euteleostomi</taxon>
        <taxon>Amphibia</taxon>
        <taxon>Batrachia</taxon>
        <taxon>Caudata</taxon>
        <taxon>Salamandroidea</taxon>
        <taxon>Salamandridae</taxon>
        <taxon>Pleurodelinae</taxon>
        <taxon>Pleurodeles</taxon>
    </lineage>
</organism>
<reference evidence="2" key="1">
    <citation type="journal article" date="2022" name="bioRxiv">
        <title>Sequencing and chromosome-scale assembly of the giantPleurodeles waltlgenome.</title>
        <authorList>
            <person name="Brown T."/>
            <person name="Elewa A."/>
            <person name="Iarovenko S."/>
            <person name="Subramanian E."/>
            <person name="Araus A.J."/>
            <person name="Petzold A."/>
            <person name="Susuki M."/>
            <person name="Suzuki K.-i.T."/>
            <person name="Hayashi T."/>
            <person name="Toyoda A."/>
            <person name="Oliveira C."/>
            <person name="Osipova E."/>
            <person name="Leigh N.D."/>
            <person name="Simon A."/>
            <person name="Yun M.H."/>
        </authorList>
    </citation>
    <scope>NUCLEOTIDE SEQUENCE</scope>
    <source>
        <strain evidence="2">20211129_DDA</strain>
        <tissue evidence="2">Liver</tissue>
    </source>
</reference>
<protein>
    <submittedName>
        <fullName evidence="2">Uncharacterized protein</fullName>
    </submittedName>
</protein>
<gene>
    <name evidence="2" type="ORF">NDU88_007269</name>
</gene>
<feature type="compositionally biased region" description="Basic and acidic residues" evidence="1">
    <location>
        <begin position="21"/>
        <end position="38"/>
    </location>
</feature>
<name>A0AAV7LRK2_PLEWA</name>
<comment type="caution">
    <text evidence="2">The sequence shown here is derived from an EMBL/GenBank/DDBJ whole genome shotgun (WGS) entry which is preliminary data.</text>
</comment>
<feature type="region of interest" description="Disordered" evidence="1">
    <location>
        <begin position="1"/>
        <end position="66"/>
    </location>
</feature>